<feature type="signal peptide" evidence="1">
    <location>
        <begin position="1"/>
        <end position="24"/>
    </location>
</feature>
<dbReference type="OrthoDB" id="3684268at2"/>
<evidence type="ECO:0000313" key="2">
    <source>
        <dbReference type="EMBL" id="KJK39467.1"/>
    </source>
</evidence>
<accession>A0A0F0GK04</accession>
<keyword evidence="1" id="KW-0732">Signal</keyword>
<feature type="chain" id="PRO_5002441124" description="Ig-like domain-containing protein" evidence="1">
    <location>
        <begin position="25"/>
        <end position="326"/>
    </location>
</feature>
<name>A0A0F0GK04_LENAE</name>
<dbReference type="EMBL" id="JYJG01000405">
    <property type="protein sequence ID" value="KJK39467.1"/>
    <property type="molecule type" value="Genomic_DNA"/>
</dbReference>
<comment type="caution">
    <text evidence="2">The sequence shown here is derived from an EMBL/GenBank/DDBJ whole genome shotgun (WGS) entry which is preliminary data.</text>
</comment>
<dbReference type="PATRIC" id="fig|68170.10.peg.1083"/>
<proteinExistence type="predicted"/>
<sequence>MLRKTLSLAAAVAMLALAAPTASAATSVSFTPQSVLGPGVPRDGSRTDQNVVALGTVTLDLTATQSAQVVSVMRVNSATVRTLFDNEIVCSWAGGGKNAVLGQNVYQKGSGSPQWEDLTLTTSQLVHPGVAARVTCTAYVRTASLGWDDSTVNLVSGSLRIAPTAGRAIQAAVPVTVPLDAQNPITRQPAIPMFDVPARTLDVVADTEYMVCNTSTPCDKTKTSKAAFTLIVNQWKADGTLCQTDSAAVTADTPYWVHHVVVPLKLTGFPVKTDNGCIPRFNAYVLVKWLSGQTGAVQGVAANLTDARGSTGRHNSDMSAIYVVPR</sequence>
<evidence type="ECO:0000256" key="1">
    <source>
        <dbReference type="SAM" id="SignalP"/>
    </source>
</evidence>
<keyword evidence="3" id="KW-1185">Reference proteome</keyword>
<organism evidence="2 3">
    <name type="scientific">Lentzea aerocolonigenes</name>
    <name type="common">Lechevalieria aerocolonigenes</name>
    <name type="synonym">Saccharothrix aerocolonigenes</name>
    <dbReference type="NCBI Taxonomy" id="68170"/>
    <lineage>
        <taxon>Bacteria</taxon>
        <taxon>Bacillati</taxon>
        <taxon>Actinomycetota</taxon>
        <taxon>Actinomycetes</taxon>
        <taxon>Pseudonocardiales</taxon>
        <taxon>Pseudonocardiaceae</taxon>
        <taxon>Lentzea</taxon>
    </lineage>
</organism>
<evidence type="ECO:0008006" key="4">
    <source>
        <dbReference type="Google" id="ProtNLM"/>
    </source>
</evidence>
<dbReference type="RefSeq" id="WP_045317166.1">
    <property type="nucleotide sequence ID" value="NZ_JYJG01000405.1"/>
</dbReference>
<dbReference type="Proteomes" id="UP000033393">
    <property type="component" value="Unassembled WGS sequence"/>
</dbReference>
<reference evidence="2 3" key="1">
    <citation type="submission" date="2015-02" db="EMBL/GenBank/DDBJ databases">
        <authorList>
            <person name="Ju K.-S."/>
            <person name="Doroghazi J.R."/>
            <person name="Metcalf W."/>
        </authorList>
    </citation>
    <scope>NUCLEOTIDE SEQUENCE [LARGE SCALE GENOMIC DNA]</scope>
    <source>
        <strain evidence="2 3">NRRL B-16140</strain>
    </source>
</reference>
<gene>
    <name evidence="2" type="ORF">UK23_40800</name>
</gene>
<evidence type="ECO:0000313" key="3">
    <source>
        <dbReference type="Proteomes" id="UP000033393"/>
    </source>
</evidence>
<dbReference type="AlphaFoldDB" id="A0A0F0GK04"/>
<protein>
    <recommendedName>
        <fullName evidence="4">Ig-like domain-containing protein</fullName>
    </recommendedName>
</protein>